<evidence type="ECO:0000313" key="4">
    <source>
        <dbReference type="Proteomes" id="UP000694396"/>
    </source>
</evidence>
<dbReference type="SUPFAM" id="SSF52540">
    <property type="entry name" value="P-loop containing nucleoside triphosphate hydrolases"/>
    <property type="match status" value="1"/>
</dbReference>
<keyword evidence="4" id="KW-1185">Reference proteome</keyword>
<feature type="compositionally biased region" description="Basic and acidic residues" evidence="1">
    <location>
        <begin position="292"/>
        <end position="301"/>
    </location>
</feature>
<protein>
    <recommendedName>
        <fullName evidence="2">B30.2/SPRY domain-containing protein</fullName>
    </recommendedName>
</protein>
<evidence type="ECO:0000313" key="3">
    <source>
        <dbReference type="Ensembl" id="ENSCRFP00000016245.1"/>
    </source>
</evidence>
<dbReference type="PANTHER" id="PTHR12381:SF66">
    <property type="entry name" value="HETEROGENEOUS NUCLEAR RIBONUCLEOPROTEIN U-LIKE PROTEIN 2"/>
    <property type="match status" value="1"/>
</dbReference>
<dbReference type="InterPro" id="IPR003877">
    <property type="entry name" value="SPRY_dom"/>
</dbReference>
<reference evidence="3" key="1">
    <citation type="submission" date="2025-08" db="UniProtKB">
        <authorList>
            <consortium name="Ensembl"/>
        </authorList>
    </citation>
    <scope>IDENTIFICATION</scope>
</reference>
<dbReference type="SUPFAM" id="SSF49899">
    <property type="entry name" value="Concanavalin A-like lectins/glucanases"/>
    <property type="match status" value="1"/>
</dbReference>
<dbReference type="Pfam" id="PF13671">
    <property type="entry name" value="AAA_33"/>
    <property type="match status" value="1"/>
</dbReference>
<evidence type="ECO:0000259" key="2">
    <source>
        <dbReference type="PROSITE" id="PS50188"/>
    </source>
</evidence>
<dbReference type="Ensembl" id="ENSCRFT00000016809.1">
    <property type="protein sequence ID" value="ENSCRFP00000016245.1"/>
    <property type="gene ID" value="ENSCRFG00000012470.1"/>
</dbReference>
<feature type="compositionally biased region" description="Basic and acidic residues" evidence="1">
    <location>
        <begin position="355"/>
        <end position="367"/>
    </location>
</feature>
<dbReference type="GO" id="GO:0005634">
    <property type="term" value="C:nucleus"/>
    <property type="evidence" value="ECO:0007669"/>
    <property type="project" value="TreeGrafter"/>
</dbReference>
<feature type="region of interest" description="Disordered" evidence="1">
    <location>
        <begin position="280"/>
        <end position="373"/>
    </location>
</feature>
<dbReference type="Proteomes" id="UP000694396">
    <property type="component" value="Unplaced"/>
</dbReference>
<proteinExistence type="predicted"/>
<dbReference type="AlphaFoldDB" id="A0A8C3R548"/>
<dbReference type="GO" id="GO:0000380">
    <property type="term" value="P:alternative mRNA splicing, via spliceosome"/>
    <property type="evidence" value="ECO:0007669"/>
    <property type="project" value="TreeGrafter"/>
</dbReference>
<dbReference type="GO" id="GO:0003723">
    <property type="term" value="F:RNA binding"/>
    <property type="evidence" value="ECO:0007669"/>
    <property type="project" value="TreeGrafter"/>
</dbReference>
<evidence type="ECO:0000256" key="1">
    <source>
        <dbReference type="SAM" id="MobiDB-lite"/>
    </source>
</evidence>
<dbReference type="Gene3D" id="3.40.50.300">
    <property type="entry name" value="P-loop containing nucleotide triphosphate hydrolases"/>
    <property type="match status" value="1"/>
</dbReference>
<dbReference type="InterPro" id="IPR013320">
    <property type="entry name" value="ConA-like_dom_sf"/>
</dbReference>
<dbReference type="Pfam" id="PF00622">
    <property type="entry name" value="SPRY"/>
    <property type="match status" value="1"/>
</dbReference>
<dbReference type="PROSITE" id="PS50188">
    <property type="entry name" value="B302_SPRY"/>
    <property type="match status" value="1"/>
</dbReference>
<accession>A0A8C3R548</accession>
<organism evidence="3 4">
    <name type="scientific">Cyanoderma ruficeps</name>
    <name type="common">rufous-capped babbler</name>
    <dbReference type="NCBI Taxonomy" id="181631"/>
    <lineage>
        <taxon>Eukaryota</taxon>
        <taxon>Metazoa</taxon>
        <taxon>Chordata</taxon>
        <taxon>Craniata</taxon>
        <taxon>Vertebrata</taxon>
        <taxon>Euteleostomi</taxon>
        <taxon>Archelosauria</taxon>
        <taxon>Archosauria</taxon>
        <taxon>Dinosauria</taxon>
        <taxon>Saurischia</taxon>
        <taxon>Theropoda</taxon>
        <taxon>Coelurosauria</taxon>
        <taxon>Aves</taxon>
        <taxon>Neognathae</taxon>
        <taxon>Neoaves</taxon>
        <taxon>Telluraves</taxon>
        <taxon>Australaves</taxon>
        <taxon>Passeriformes</taxon>
        <taxon>Sylvioidea</taxon>
        <taxon>Timaliidae</taxon>
        <taxon>Cyanoderma</taxon>
    </lineage>
</organism>
<reference evidence="3" key="2">
    <citation type="submission" date="2025-09" db="UniProtKB">
        <authorList>
            <consortium name="Ensembl"/>
        </authorList>
    </citation>
    <scope>IDENTIFICATION</scope>
</reference>
<feature type="domain" description="B30.2/SPRY" evidence="2">
    <location>
        <begin position="1"/>
        <end position="103"/>
    </location>
</feature>
<dbReference type="Gene3D" id="2.60.120.920">
    <property type="match status" value="1"/>
</dbReference>
<name>A0A8C3R548_9PASS</name>
<dbReference type="InterPro" id="IPR043136">
    <property type="entry name" value="B30.2/SPRY_sf"/>
</dbReference>
<dbReference type="InterPro" id="IPR027417">
    <property type="entry name" value="P-loop_NTPase"/>
</dbReference>
<sequence length="373" mass="41206">PKSHFFFPIPGEDEFSYGFDGRGLKVENGKFEEFGESFGENDVIGCFADFEGAELVELSFSKNGQELGAAFRVPKAALGARALLPHVLCKGCAVELNFGQLPEPPAPVPDGFTFIHHVPAPDRVRTPPGPRSIEECEVLLMVGLPGSGKTQWAQKHSQENRDKRYNILGTPPGGKDGEKWAGNNGKIREKQPGNTLLTQQAAQCLSKLVQIAPRARRNFILDQCNVYNSGQRRKLSAFKGFSRKVVVMVPPEPEWEQRLTLRRQAEGDDVPDSVMLEMKEMGKNGGKNGAKIGEKREKTGEKSVLNGGENGKKWGKSQWRNGEEMGKSGRRSWAKIGGEMRERNGKKSGKSQWGMREKTRKNGEKSVGKGGRK</sequence>
<dbReference type="InterPro" id="IPR001870">
    <property type="entry name" value="B30.2/SPRY"/>
</dbReference>
<dbReference type="SMART" id="SM00449">
    <property type="entry name" value="SPRY"/>
    <property type="match status" value="1"/>
</dbReference>
<dbReference type="PANTHER" id="PTHR12381">
    <property type="entry name" value="HETEROGENEOUS NUCLEAR RIBONUCLEOPROTEIN U FAMILY MEMBER"/>
    <property type="match status" value="1"/>
</dbReference>